<accession>A0A918Z523</accession>
<evidence type="ECO:0000259" key="3">
    <source>
        <dbReference type="Pfam" id="PF07811"/>
    </source>
</evidence>
<feature type="region of interest" description="Disordered" evidence="1">
    <location>
        <begin position="19"/>
        <end position="44"/>
    </location>
</feature>
<protein>
    <recommendedName>
        <fullName evidence="3">TadE-like domain-containing protein</fullName>
    </recommendedName>
</protein>
<feature type="compositionally biased region" description="Basic and acidic residues" evidence="1">
    <location>
        <begin position="29"/>
        <end position="41"/>
    </location>
</feature>
<evidence type="ECO:0000256" key="1">
    <source>
        <dbReference type="SAM" id="MobiDB-lite"/>
    </source>
</evidence>
<name>A0A918Z523_9ACTN</name>
<dbReference type="InterPro" id="IPR049790">
    <property type="entry name" value="Rv3655c/TadE"/>
</dbReference>
<feature type="transmembrane region" description="Helical" evidence="2">
    <location>
        <begin position="52"/>
        <end position="78"/>
    </location>
</feature>
<reference evidence="4" key="2">
    <citation type="submission" date="2020-09" db="EMBL/GenBank/DDBJ databases">
        <authorList>
            <person name="Sun Q."/>
            <person name="Ohkuma M."/>
        </authorList>
    </citation>
    <scope>NUCLEOTIDE SEQUENCE</scope>
    <source>
        <strain evidence="4">JCM 4784</strain>
    </source>
</reference>
<evidence type="ECO:0000313" key="5">
    <source>
        <dbReference type="Proteomes" id="UP000608024"/>
    </source>
</evidence>
<evidence type="ECO:0000313" key="4">
    <source>
        <dbReference type="EMBL" id="GHE36982.1"/>
    </source>
</evidence>
<keyword evidence="2" id="KW-0812">Transmembrane</keyword>
<reference evidence="4" key="1">
    <citation type="journal article" date="2014" name="Int. J. Syst. Evol. Microbiol.">
        <title>Complete genome sequence of Corynebacterium casei LMG S-19264T (=DSM 44701T), isolated from a smear-ripened cheese.</title>
        <authorList>
            <consortium name="US DOE Joint Genome Institute (JGI-PGF)"/>
            <person name="Walter F."/>
            <person name="Albersmeier A."/>
            <person name="Kalinowski J."/>
            <person name="Ruckert C."/>
        </authorList>
    </citation>
    <scope>NUCLEOTIDE SEQUENCE</scope>
    <source>
        <strain evidence="4">JCM 4784</strain>
    </source>
</reference>
<dbReference type="NCBIfam" id="NF041390">
    <property type="entry name" value="TadE_Rv3655c"/>
    <property type="match status" value="1"/>
</dbReference>
<feature type="domain" description="TadE-like" evidence="3">
    <location>
        <begin position="53"/>
        <end position="95"/>
    </location>
</feature>
<keyword evidence="2" id="KW-1133">Transmembrane helix</keyword>
<dbReference type="Proteomes" id="UP000608024">
    <property type="component" value="Unassembled WGS sequence"/>
</dbReference>
<proteinExistence type="predicted"/>
<keyword evidence="5" id="KW-1185">Reference proteome</keyword>
<organism evidence="4 5">
    <name type="scientific">Streptomyces longispororuber</name>
    <dbReference type="NCBI Taxonomy" id="68230"/>
    <lineage>
        <taxon>Bacteria</taxon>
        <taxon>Bacillati</taxon>
        <taxon>Actinomycetota</taxon>
        <taxon>Actinomycetes</taxon>
        <taxon>Kitasatosporales</taxon>
        <taxon>Streptomycetaceae</taxon>
        <taxon>Streptomyces</taxon>
    </lineage>
</organism>
<keyword evidence="2" id="KW-0472">Membrane</keyword>
<evidence type="ECO:0000256" key="2">
    <source>
        <dbReference type="SAM" id="Phobius"/>
    </source>
</evidence>
<dbReference type="EMBL" id="BNBT01000003">
    <property type="protein sequence ID" value="GHE36982.1"/>
    <property type="molecule type" value="Genomic_DNA"/>
</dbReference>
<dbReference type="AlphaFoldDB" id="A0A918Z523"/>
<dbReference type="InterPro" id="IPR012495">
    <property type="entry name" value="TadE-like_dom"/>
</dbReference>
<gene>
    <name evidence="4" type="ORF">GCM10018785_03350</name>
</gene>
<sequence length="180" mass="17948">MCGSDGGAASGVECTGEGGAADGGAVGRGRTDPGRRRDAYRGRAGPGRWRDAGFVTAEAAVVLPTLVLFTMALLWILMAASAQIQCVDAARAGARAMARQDPPGTAVAAARQAAPPGTRVAVRRDGDLVRVEVVAPAPGPRVLGLGVRLRAEAVALAEDTVGAGRQGDAAAGPDVPGVDS</sequence>
<dbReference type="Pfam" id="PF07811">
    <property type="entry name" value="TadE"/>
    <property type="match status" value="1"/>
</dbReference>
<comment type="caution">
    <text evidence="4">The sequence shown here is derived from an EMBL/GenBank/DDBJ whole genome shotgun (WGS) entry which is preliminary data.</text>
</comment>